<dbReference type="InterPro" id="IPR020864">
    <property type="entry name" value="MACPF"/>
</dbReference>
<dbReference type="EMBL" id="JACHCA010000014">
    <property type="protein sequence ID" value="MBB6130383.1"/>
    <property type="molecule type" value="Genomic_DNA"/>
</dbReference>
<dbReference type="PROSITE" id="PS51257">
    <property type="entry name" value="PROKAR_LIPOPROTEIN"/>
    <property type="match status" value="1"/>
</dbReference>
<evidence type="ECO:0000313" key="2">
    <source>
        <dbReference type="EMBL" id="MBB6130383.1"/>
    </source>
</evidence>
<dbReference type="Pfam" id="PF20785">
    <property type="entry name" value="MACPF_D3"/>
    <property type="match status" value="1"/>
</dbReference>
<dbReference type="InterPro" id="IPR048467">
    <property type="entry name" value="MACPF_D3"/>
</dbReference>
<comment type="caution">
    <text evidence="2">The sequence shown here is derived from an EMBL/GenBank/DDBJ whole genome shotgun (WGS) entry which is preliminary data.</text>
</comment>
<organism evidence="2 3">
    <name type="scientific">Mucilaginibacter lappiensis</name>
    <dbReference type="NCBI Taxonomy" id="354630"/>
    <lineage>
        <taxon>Bacteria</taxon>
        <taxon>Pseudomonadati</taxon>
        <taxon>Bacteroidota</taxon>
        <taxon>Sphingobacteriia</taxon>
        <taxon>Sphingobacteriales</taxon>
        <taxon>Sphingobacteriaceae</taxon>
        <taxon>Mucilaginibacter</taxon>
    </lineage>
</organism>
<protein>
    <recommendedName>
        <fullName evidence="1">MACPF domain-containing protein</fullName>
    </recommendedName>
</protein>
<name>A0A841JGU2_9SPHI</name>
<evidence type="ECO:0000259" key="1">
    <source>
        <dbReference type="PROSITE" id="PS51412"/>
    </source>
</evidence>
<dbReference type="PROSITE" id="PS51412">
    <property type="entry name" value="MACPF_2"/>
    <property type="match status" value="1"/>
</dbReference>
<feature type="domain" description="MACPF" evidence="1">
    <location>
        <begin position="36"/>
        <end position="394"/>
    </location>
</feature>
<reference evidence="2 3" key="1">
    <citation type="submission" date="2020-08" db="EMBL/GenBank/DDBJ databases">
        <title>Genomic Encyclopedia of Type Strains, Phase IV (KMG-V): Genome sequencing to study the core and pangenomes of soil and plant-associated prokaryotes.</title>
        <authorList>
            <person name="Whitman W."/>
        </authorList>
    </citation>
    <scope>NUCLEOTIDE SEQUENCE [LARGE SCALE GENOMIC DNA]</scope>
    <source>
        <strain evidence="2 3">MP601</strain>
    </source>
</reference>
<sequence length="550" mass="60562">MKKIFLITALCTTLFASCKKSELNQAKSGVAGQDTIVLFNRASSKPFMLSDKSISKTSNNLRVNDLPGVLDFRYYLGRGYSLSSGEFGTGEGVKFPIIDIDRLIADNPDYFLSKHLGSSEAKRFSFSSFDDYQKKSNYSNTVSGGFSLNLGVFSLGAKHKFSNSYSSDLVNDNKRVWGELNVIIKDDSHEILLSTNTIKKIKANYIRPSFLDELYNSTTTDILNNYGGLVVAGLVTGGKANAIYSGVYTSTSTTEVTDHSMDNSIDASFTFKATGDKPNNASTADLAIGNKNGSTIARSNNISDFKGSVKTYGGTFGFGSFTTPKTIDDIAIDLGPWTSSLNDKSNHVMVDVTENGLHPIGDFISPANIKQNILNALQSKQAPAALREPRIEARWTRVQNTYGLVTVVLRTRFGDDLIISNTRTQLVYNKLDDMLAFAKQEAQKKLPFYKVKVVATSTPSPNDVEDNPYLNVNAYYSTSIVNIDEANMKKFYDAKNNMTYLLSQAQGVKFAYAIRFDYLLDTYGIRDWVNAMATTTVTADDLDTYTIVAL</sequence>
<dbReference type="RefSeq" id="WP_183589196.1">
    <property type="nucleotide sequence ID" value="NZ_JACHCA010000014.1"/>
</dbReference>
<dbReference type="AlphaFoldDB" id="A0A841JGU2"/>
<accession>A0A841JGU2</accession>
<proteinExistence type="predicted"/>
<evidence type="ECO:0000313" key="3">
    <source>
        <dbReference type="Proteomes" id="UP000548326"/>
    </source>
</evidence>
<dbReference type="Proteomes" id="UP000548326">
    <property type="component" value="Unassembled WGS sequence"/>
</dbReference>
<dbReference type="Gene3D" id="3.30.160.840">
    <property type="match status" value="1"/>
</dbReference>
<gene>
    <name evidence="2" type="ORF">HDF22_004523</name>
</gene>